<protein>
    <recommendedName>
        <fullName evidence="3">Amidohydrolase</fullName>
    </recommendedName>
</protein>
<dbReference type="EMBL" id="CP116942">
    <property type="protein sequence ID" value="WCO67507.1"/>
    <property type="molecule type" value="Genomic_DNA"/>
</dbReference>
<evidence type="ECO:0008006" key="3">
    <source>
        <dbReference type="Google" id="ProtNLM"/>
    </source>
</evidence>
<accession>A0AAF0BU60</accession>
<evidence type="ECO:0000313" key="2">
    <source>
        <dbReference type="Proteomes" id="UP001216390"/>
    </source>
</evidence>
<dbReference type="KEGG" id="ima:PO878_02080"/>
<dbReference type="AlphaFoldDB" id="A0AAF0BU60"/>
<name>A0AAF0BU60_9ACTN</name>
<dbReference type="Proteomes" id="UP001216390">
    <property type="component" value="Chromosome"/>
</dbReference>
<organism evidence="1 2">
    <name type="scientific">Iamia majanohamensis</name>
    <dbReference type="NCBI Taxonomy" id="467976"/>
    <lineage>
        <taxon>Bacteria</taxon>
        <taxon>Bacillati</taxon>
        <taxon>Actinomycetota</taxon>
        <taxon>Acidimicrobiia</taxon>
        <taxon>Acidimicrobiales</taxon>
        <taxon>Iamiaceae</taxon>
        <taxon>Iamia</taxon>
    </lineage>
</organism>
<reference evidence="1" key="1">
    <citation type="submission" date="2023-01" db="EMBL/GenBank/DDBJ databases">
        <title>The diversity of Class Acidimicrobiia in South China Sea sediment environments and the proposal of Iamia marina sp. nov., a novel species of the genus Iamia.</title>
        <authorList>
            <person name="He Y."/>
            <person name="Tian X."/>
        </authorList>
    </citation>
    <scope>NUCLEOTIDE SEQUENCE</scope>
    <source>
        <strain evidence="1">DSM 19957</strain>
    </source>
</reference>
<keyword evidence="2" id="KW-1185">Reference proteome</keyword>
<gene>
    <name evidence="1" type="ORF">PO878_02080</name>
</gene>
<sequence>MPVAIDTEALRRGVDELRPELGERGAALRARDDVPSHHSPHFAPVQDPTLAAGVEAMYLAARQWLTPR</sequence>
<evidence type="ECO:0000313" key="1">
    <source>
        <dbReference type="EMBL" id="WCO67507.1"/>
    </source>
</evidence>
<proteinExistence type="predicted"/>
<dbReference type="RefSeq" id="WP_272737028.1">
    <property type="nucleotide sequence ID" value="NZ_CP116942.1"/>
</dbReference>